<dbReference type="PANTHER" id="PTHR43252:SF2">
    <property type="entry name" value="TRANSCRIPTION REGULATOR, PADR-LIKE FAMILY"/>
    <property type="match status" value="1"/>
</dbReference>
<feature type="compositionally biased region" description="Basic residues" evidence="1">
    <location>
        <begin position="47"/>
        <end position="58"/>
    </location>
</feature>
<sequence length="212" mass="23019">MSGHPHHHHRPPHRDHPLAWRLRSFGGPFGPGGPFGDPLGPPFPGRGPRRGRGARGRGRRGDVRAAILALLAEAESPMHGYEMISEIAERTGGFWKPSPGSVYPTLQLLTDEGLIANVGGEGGKRLFELTEEGKQAAENLGEPPWKQIADDVEPNEVALRQAVAALRGALFQITTVGTPEQQSKAVTMINKLRSELYNMLAEVDDDVSTEDE</sequence>
<dbReference type="AlphaFoldDB" id="A0A2W4LSM5"/>
<dbReference type="PANTHER" id="PTHR43252">
    <property type="entry name" value="TRANSCRIPTIONAL REGULATOR YQJI"/>
    <property type="match status" value="1"/>
</dbReference>
<dbReference type="InterPro" id="IPR005149">
    <property type="entry name" value="Tscrpt_reg_PadR_N"/>
</dbReference>
<dbReference type="Pfam" id="PF03551">
    <property type="entry name" value="PadR"/>
    <property type="match status" value="1"/>
</dbReference>
<dbReference type="InterPro" id="IPR036388">
    <property type="entry name" value="WH-like_DNA-bd_sf"/>
</dbReference>
<feature type="compositionally biased region" description="Basic residues" evidence="1">
    <location>
        <begin position="1"/>
        <end position="13"/>
    </location>
</feature>
<evidence type="ECO:0000256" key="1">
    <source>
        <dbReference type="SAM" id="MobiDB-lite"/>
    </source>
</evidence>
<proteinExistence type="predicted"/>
<comment type="caution">
    <text evidence="3">The sequence shown here is derived from an EMBL/GenBank/DDBJ whole genome shotgun (WGS) entry which is preliminary data.</text>
</comment>
<accession>A0A2W4LSM5</accession>
<feature type="region of interest" description="Disordered" evidence="1">
    <location>
        <begin position="1"/>
        <end position="60"/>
    </location>
</feature>
<dbReference type="SUPFAM" id="SSF46785">
    <property type="entry name" value="Winged helix' DNA-binding domain"/>
    <property type="match status" value="1"/>
</dbReference>
<evidence type="ECO:0000259" key="2">
    <source>
        <dbReference type="Pfam" id="PF03551"/>
    </source>
</evidence>
<dbReference type="InterPro" id="IPR036390">
    <property type="entry name" value="WH_DNA-bd_sf"/>
</dbReference>
<protein>
    <submittedName>
        <fullName evidence="3">PadR family transcriptional regulator</fullName>
    </submittedName>
</protein>
<evidence type="ECO:0000313" key="3">
    <source>
        <dbReference type="EMBL" id="PZN00674.1"/>
    </source>
</evidence>
<organism evidence="3">
    <name type="scientific">Thermocrispum agreste</name>
    <dbReference type="NCBI Taxonomy" id="37925"/>
    <lineage>
        <taxon>Bacteria</taxon>
        <taxon>Bacillati</taxon>
        <taxon>Actinomycetota</taxon>
        <taxon>Actinomycetes</taxon>
        <taxon>Pseudonocardiales</taxon>
        <taxon>Pseudonocardiaceae</taxon>
        <taxon>Thermocrispum</taxon>
    </lineage>
</organism>
<dbReference type="EMBL" id="QGUI01000070">
    <property type="protein sequence ID" value="PZN00674.1"/>
    <property type="molecule type" value="Genomic_DNA"/>
</dbReference>
<reference evidence="3" key="1">
    <citation type="submission" date="2018-05" db="EMBL/GenBank/DDBJ databases">
        <authorList>
            <person name="Lanie J.A."/>
            <person name="Ng W.-L."/>
            <person name="Kazmierczak K.M."/>
            <person name="Andrzejewski T.M."/>
            <person name="Davidsen T.M."/>
            <person name="Wayne K.J."/>
            <person name="Tettelin H."/>
            <person name="Glass J.I."/>
            <person name="Rusch D."/>
            <person name="Podicherti R."/>
            <person name="Tsui H.-C.T."/>
            <person name="Winkler M.E."/>
        </authorList>
    </citation>
    <scope>NUCLEOTIDE SEQUENCE</scope>
    <source>
        <strain evidence="3">ZC4RG45</strain>
    </source>
</reference>
<name>A0A2W4LSM5_9PSEU</name>
<gene>
    <name evidence="3" type="ORF">DIU77_03030</name>
</gene>
<feature type="domain" description="Transcription regulator PadR N-terminal" evidence="2">
    <location>
        <begin position="67"/>
        <end position="138"/>
    </location>
</feature>
<dbReference type="Gene3D" id="1.10.10.10">
    <property type="entry name" value="Winged helix-like DNA-binding domain superfamily/Winged helix DNA-binding domain"/>
    <property type="match status" value="1"/>
</dbReference>